<organism evidence="1 2">
    <name type="scientific">Mesorhizobium metallidurans STM 2683</name>
    <dbReference type="NCBI Taxonomy" id="1297569"/>
    <lineage>
        <taxon>Bacteria</taxon>
        <taxon>Pseudomonadati</taxon>
        <taxon>Pseudomonadota</taxon>
        <taxon>Alphaproteobacteria</taxon>
        <taxon>Hyphomicrobiales</taxon>
        <taxon>Phyllobacteriaceae</taxon>
        <taxon>Mesorhizobium</taxon>
    </lineage>
</organism>
<sequence>MRIVTHGKLCPGNGERRFGHIVAISGILLKSPQKWALEKPPPTLEFRLRFLYKQPVIPDWIVT</sequence>
<protein>
    <submittedName>
        <fullName evidence="1">Uncharacterized protein</fullName>
    </submittedName>
</protein>
<proteinExistence type="predicted"/>
<dbReference type="Proteomes" id="UP000012062">
    <property type="component" value="Unassembled WGS sequence"/>
</dbReference>
<comment type="caution">
    <text evidence="1">The sequence shown here is derived from an EMBL/GenBank/DDBJ whole genome shotgun (WGS) entry which is preliminary data.</text>
</comment>
<accession>M5ERZ3</accession>
<keyword evidence="2" id="KW-1185">Reference proteome</keyword>
<reference evidence="1 2" key="1">
    <citation type="submission" date="2013-02" db="EMBL/GenBank/DDBJ databases">
        <authorList>
            <person name="Genoscope - CEA"/>
        </authorList>
    </citation>
    <scope>NUCLEOTIDE SEQUENCE [LARGE SCALE GENOMIC DNA]</scope>
    <source>
        <strain evidence="1 2">STM 2683</strain>
    </source>
</reference>
<dbReference type="AlphaFoldDB" id="M5ERZ3"/>
<dbReference type="EMBL" id="CAUM01000112">
    <property type="protein sequence ID" value="CCV07082.1"/>
    <property type="molecule type" value="Genomic_DNA"/>
</dbReference>
<evidence type="ECO:0000313" key="2">
    <source>
        <dbReference type="Proteomes" id="UP000012062"/>
    </source>
</evidence>
<evidence type="ECO:0000313" key="1">
    <source>
        <dbReference type="EMBL" id="CCV07082.1"/>
    </source>
</evidence>
<gene>
    <name evidence="1" type="ORF">MESS2_450096</name>
</gene>
<name>M5ERZ3_9HYPH</name>